<organism evidence="12 13">
    <name type="scientific">Triplophysa rosa</name>
    <name type="common">Cave loach</name>
    <dbReference type="NCBI Taxonomy" id="992332"/>
    <lineage>
        <taxon>Eukaryota</taxon>
        <taxon>Metazoa</taxon>
        <taxon>Chordata</taxon>
        <taxon>Craniata</taxon>
        <taxon>Vertebrata</taxon>
        <taxon>Euteleostomi</taxon>
        <taxon>Actinopterygii</taxon>
        <taxon>Neopterygii</taxon>
        <taxon>Teleostei</taxon>
        <taxon>Ostariophysi</taxon>
        <taxon>Cypriniformes</taxon>
        <taxon>Nemacheilidae</taxon>
        <taxon>Triplophysa</taxon>
    </lineage>
</organism>
<dbReference type="InterPro" id="IPR003961">
    <property type="entry name" value="FN3_dom"/>
</dbReference>
<dbReference type="Pfam" id="PF22012">
    <property type="entry name" value="TSLPR_D1"/>
    <property type="match status" value="1"/>
</dbReference>
<dbReference type="PROSITE" id="PS50853">
    <property type="entry name" value="FN3"/>
    <property type="match status" value="1"/>
</dbReference>
<evidence type="ECO:0000256" key="6">
    <source>
        <dbReference type="ARBA" id="ARBA00023170"/>
    </source>
</evidence>
<reference evidence="12" key="1">
    <citation type="submission" date="2021-02" db="EMBL/GenBank/DDBJ databases">
        <title>Comparative genomics reveals that relaxation of natural selection precedes convergent phenotypic evolution of cavefish.</title>
        <authorList>
            <person name="Peng Z."/>
        </authorList>
    </citation>
    <scope>NUCLEOTIDE SEQUENCE</scope>
    <source>
        <tissue evidence="12">Muscle</tissue>
    </source>
</reference>
<comment type="subcellular location">
    <subcellularLocation>
        <location evidence="1">Membrane</location>
        <topology evidence="1">Single-pass type I membrane protein</topology>
    </subcellularLocation>
</comment>
<evidence type="ECO:0000256" key="8">
    <source>
        <dbReference type="SAM" id="MobiDB-lite"/>
    </source>
</evidence>
<evidence type="ECO:0000256" key="4">
    <source>
        <dbReference type="ARBA" id="ARBA00022989"/>
    </source>
</evidence>
<feature type="signal peptide" evidence="10">
    <location>
        <begin position="1"/>
        <end position="24"/>
    </location>
</feature>
<evidence type="ECO:0000256" key="5">
    <source>
        <dbReference type="ARBA" id="ARBA00023136"/>
    </source>
</evidence>
<dbReference type="InterPro" id="IPR003531">
    <property type="entry name" value="Hempt_rcpt_S_F1_CS"/>
</dbReference>
<feature type="compositionally biased region" description="Basic and acidic residues" evidence="8">
    <location>
        <begin position="326"/>
        <end position="340"/>
    </location>
</feature>
<evidence type="ECO:0000313" key="13">
    <source>
        <dbReference type="Proteomes" id="UP001059041"/>
    </source>
</evidence>
<evidence type="ECO:0000259" key="11">
    <source>
        <dbReference type="PROSITE" id="PS50853"/>
    </source>
</evidence>
<sequence>TYTHTSRLYFVLLLLVLSSERCWSAANLSVECLIINLEYVECTWPETSRMNYTFSIAFKDDALYEDCTEYMLVNNYTVGCRIPLKNHEEKFDKVYTKISTGGNQSVSQAFESLSKYVRLNPPYNLSVVWFEQNSTLVLQWKKSTNIGNKCMVYMVDQQTDTNQYFNVTESSCSLPLVSQNKQYAFRVRSTLSDNCRPSDLWSNWSTWVKWGNGGTKTNKNISRSGWWQGLFAILPVTLLFLLVWLLFYCERVKIILLPIVPDPSKNLQDLFHKHDGNVESWIHISKELKEAFEPDYTEPACDVCEVSPSCDVSATPEATPTSQADTCDKTNTEEQPKVQPEKQLSSLATMASV</sequence>
<feature type="non-terminal residue" evidence="12">
    <location>
        <position position="353"/>
    </location>
</feature>
<feature type="region of interest" description="Disordered" evidence="8">
    <location>
        <begin position="313"/>
        <end position="353"/>
    </location>
</feature>
<keyword evidence="3 10" id="KW-0732">Signal</keyword>
<dbReference type="SUPFAM" id="SSF49265">
    <property type="entry name" value="Fibronectin type III"/>
    <property type="match status" value="2"/>
</dbReference>
<keyword evidence="6 12" id="KW-0675">Receptor</keyword>
<keyword evidence="13" id="KW-1185">Reference proteome</keyword>
<keyword evidence="7" id="KW-0325">Glycoprotein</keyword>
<accession>A0A9W7TR88</accession>
<dbReference type="PANTHER" id="PTHR23037">
    <property type="entry name" value="CYTOKINE RECEPTOR"/>
    <property type="match status" value="1"/>
</dbReference>
<feature type="compositionally biased region" description="Polar residues" evidence="8">
    <location>
        <begin position="342"/>
        <end position="353"/>
    </location>
</feature>
<proteinExistence type="predicted"/>
<dbReference type="AlphaFoldDB" id="A0A9W7TR88"/>
<keyword evidence="2 9" id="KW-0812">Transmembrane</keyword>
<evidence type="ECO:0000313" key="12">
    <source>
        <dbReference type="EMBL" id="KAI7802002.1"/>
    </source>
</evidence>
<dbReference type="GO" id="GO:0016064">
    <property type="term" value="P:immunoglobulin mediated immune response"/>
    <property type="evidence" value="ECO:0007669"/>
    <property type="project" value="TreeGrafter"/>
</dbReference>
<protein>
    <submittedName>
        <fullName evidence="12">Cytokine receptor common subunit gamma</fullName>
    </submittedName>
</protein>
<evidence type="ECO:0000256" key="9">
    <source>
        <dbReference type="SAM" id="Phobius"/>
    </source>
</evidence>
<keyword evidence="4 9" id="KW-1133">Transmembrane helix</keyword>
<evidence type="ECO:0000256" key="10">
    <source>
        <dbReference type="SAM" id="SignalP"/>
    </source>
</evidence>
<name>A0A9W7TR88_TRIRA</name>
<evidence type="ECO:0000256" key="7">
    <source>
        <dbReference type="ARBA" id="ARBA00023180"/>
    </source>
</evidence>
<dbReference type="Proteomes" id="UP001059041">
    <property type="component" value="Linkage Group LG13"/>
</dbReference>
<dbReference type="Gene3D" id="2.60.40.10">
    <property type="entry name" value="Immunoglobulins"/>
    <property type="match status" value="2"/>
</dbReference>
<dbReference type="PROSITE" id="PS01355">
    <property type="entry name" value="HEMATOPO_REC_S_F1"/>
    <property type="match status" value="1"/>
</dbReference>
<feature type="chain" id="PRO_5040817520" evidence="10">
    <location>
        <begin position="25"/>
        <end position="353"/>
    </location>
</feature>
<dbReference type="PANTHER" id="PTHR23037:SF42">
    <property type="entry name" value="CYTOKINE RECEPTOR COMMON SUBUNIT GAMMA ISOFORM X1-RELATED"/>
    <property type="match status" value="1"/>
</dbReference>
<dbReference type="GO" id="GO:0004896">
    <property type="term" value="F:cytokine receptor activity"/>
    <property type="evidence" value="ECO:0007669"/>
    <property type="project" value="InterPro"/>
</dbReference>
<dbReference type="InterPro" id="IPR036116">
    <property type="entry name" value="FN3_sf"/>
</dbReference>
<feature type="compositionally biased region" description="Polar residues" evidence="8">
    <location>
        <begin position="313"/>
        <end position="325"/>
    </location>
</feature>
<keyword evidence="5 9" id="KW-0472">Membrane</keyword>
<comment type="caution">
    <text evidence="12">The sequence shown here is derived from an EMBL/GenBank/DDBJ whole genome shotgun (WGS) entry which is preliminary data.</text>
</comment>
<dbReference type="InterPro" id="IPR013783">
    <property type="entry name" value="Ig-like_fold"/>
</dbReference>
<gene>
    <name evidence="12" type="ORF">IRJ41_021050</name>
</gene>
<dbReference type="GO" id="GO:0009897">
    <property type="term" value="C:external side of plasma membrane"/>
    <property type="evidence" value="ECO:0007669"/>
    <property type="project" value="TreeGrafter"/>
</dbReference>
<evidence type="ECO:0000256" key="3">
    <source>
        <dbReference type="ARBA" id="ARBA00022729"/>
    </source>
</evidence>
<dbReference type="EMBL" id="JAFHDT010000013">
    <property type="protein sequence ID" value="KAI7802002.1"/>
    <property type="molecule type" value="Genomic_DNA"/>
</dbReference>
<feature type="domain" description="Fibronectin type-III" evidence="11">
    <location>
        <begin position="121"/>
        <end position="218"/>
    </location>
</feature>
<evidence type="ECO:0000256" key="2">
    <source>
        <dbReference type="ARBA" id="ARBA00022692"/>
    </source>
</evidence>
<dbReference type="InterPro" id="IPR053856">
    <property type="entry name" value="TSLPR_D1"/>
</dbReference>
<feature type="transmembrane region" description="Helical" evidence="9">
    <location>
        <begin position="226"/>
        <end position="247"/>
    </location>
</feature>
<evidence type="ECO:0000256" key="1">
    <source>
        <dbReference type="ARBA" id="ARBA00004479"/>
    </source>
</evidence>